<keyword evidence="10 16" id="KW-0862">Zinc</keyword>
<dbReference type="HAMAP" id="MF_01228">
    <property type="entry name" value="Met_tRNA_synth_type2"/>
    <property type="match status" value="1"/>
</dbReference>
<feature type="binding site" evidence="16">
    <location>
        <position position="128"/>
    </location>
    <ligand>
        <name>Zn(2+)</name>
        <dbReference type="ChEBI" id="CHEBI:29105"/>
    </ligand>
</feature>
<dbReference type="NCBIfam" id="TIGR00399">
    <property type="entry name" value="metG_C_term"/>
    <property type="match status" value="1"/>
</dbReference>
<dbReference type="Pfam" id="PF01406">
    <property type="entry name" value="tRNA-synt_1e"/>
    <property type="match status" value="1"/>
</dbReference>
<comment type="caution">
    <text evidence="16">Lacks conserved residue(s) required for the propagation of feature annotation.</text>
</comment>
<dbReference type="InterPro" id="IPR032678">
    <property type="entry name" value="tRNA-synt_1_cat_dom"/>
</dbReference>
<dbReference type="Pfam" id="PF09334">
    <property type="entry name" value="tRNA-synt_1g"/>
    <property type="match status" value="1"/>
</dbReference>
<evidence type="ECO:0000256" key="5">
    <source>
        <dbReference type="ARBA" id="ARBA00022490"/>
    </source>
</evidence>
<dbReference type="InterPro" id="IPR023457">
    <property type="entry name" value="Met-tRNA_synth_2"/>
</dbReference>
<dbReference type="InterPro" id="IPR033911">
    <property type="entry name" value="MetRS_core"/>
</dbReference>
<dbReference type="GO" id="GO:0000049">
    <property type="term" value="F:tRNA binding"/>
    <property type="evidence" value="ECO:0007669"/>
    <property type="project" value="UniProtKB-UniRule"/>
</dbReference>
<keyword evidence="19" id="KW-1185">Reference proteome</keyword>
<comment type="function">
    <text evidence="1 16">Is required not only for elongation of protein synthesis but also for the initiation of all mRNA translation through initiator tRNA(fMet) aminoacylation.</text>
</comment>
<evidence type="ECO:0000256" key="9">
    <source>
        <dbReference type="ARBA" id="ARBA00022741"/>
    </source>
</evidence>
<keyword evidence="5 16" id="KW-0963">Cytoplasm</keyword>
<dbReference type="InterPro" id="IPR002547">
    <property type="entry name" value="tRNA-bd_dom"/>
</dbReference>
<dbReference type="GO" id="GO:0005524">
    <property type="term" value="F:ATP binding"/>
    <property type="evidence" value="ECO:0007669"/>
    <property type="project" value="UniProtKB-UniRule"/>
</dbReference>
<evidence type="ECO:0000256" key="6">
    <source>
        <dbReference type="ARBA" id="ARBA00022555"/>
    </source>
</evidence>
<dbReference type="EMBL" id="FUYN01000002">
    <property type="protein sequence ID" value="SKB41841.1"/>
    <property type="molecule type" value="Genomic_DNA"/>
</dbReference>
<evidence type="ECO:0000256" key="11">
    <source>
        <dbReference type="ARBA" id="ARBA00022840"/>
    </source>
</evidence>
<evidence type="ECO:0000256" key="1">
    <source>
        <dbReference type="ARBA" id="ARBA00003314"/>
    </source>
</evidence>
<evidence type="ECO:0000256" key="16">
    <source>
        <dbReference type="HAMAP-Rule" id="MF_01228"/>
    </source>
</evidence>
<evidence type="ECO:0000256" key="4">
    <source>
        <dbReference type="ARBA" id="ARBA00011738"/>
    </source>
</evidence>
<evidence type="ECO:0000256" key="13">
    <source>
        <dbReference type="ARBA" id="ARBA00022917"/>
    </source>
</evidence>
<dbReference type="SUPFAM" id="SSF50249">
    <property type="entry name" value="Nucleic acid-binding proteins"/>
    <property type="match status" value="1"/>
</dbReference>
<dbReference type="GO" id="GO:0046872">
    <property type="term" value="F:metal ion binding"/>
    <property type="evidence" value="ECO:0007669"/>
    <property type="project" value="UniProtKB-KW"/>
</dbReference>
<evidence type="ECO:0000256" key="12">
    <source>
        <dbReference type="ARBA" id="ARBA00022884"/>
    </source>
</evidence>
<keyword evidence="14 16" id="KW-0030">Aminoacyl-tRNA synthetase</keyword>
<evidence type="ECO:0000256" key="15">
    <source>
        <dbReference type="ARBA" id="ARBA00047364"/>
    </source>
</evidence>
<dbReference type="InterPro" id="IPR015413">
    <property type="entry name" value="Methionyl/Leucyl_tRNA_Synth"/>
</dbReference>
<keyword evidence="7 16" id="KW-0436">Ligase</keyword>
<dbReference type="Gene3D" id="3.40.50.620">
    <property type="entry name" value="HUPs"/>
    <property type="match status" value="1"/>
</dbReference>
<dbReference type="InterPro" id="IPR001412">
    <property type="entry name" value="aa-tRNA-synth_I_CS"/>
</dbReference>
<dbReference type="EC" id="6.1.1.10" evidence="16"/>
<feature type="binding site" evidence="16">
    <location>
        <position position="131"/>
    </location>
    <ligand>
        <name>Zn(2+)</name>
        <dbReference type="ChEBI" id="CHEBI:29105"/>
    </ligand>
</feature>
<comment type="catalytic activity">
    <reaction evidence="15 16">
        <text>tRNA(Met) + L-methionine + ATP = L-methionyl-tRNA(Met) + AMP + diphosphate</text>
        <dbReference type="Rhea" id="RHEA:13481"/>
        <dbReference type="Rhea" id="RHEA-COMP:9667"/>
        <dbReference type="Rhea" id="RHEA-COMP:9698"/>
        <dbReference type="ChEBI" id="CHEBI:30616"/>
        <dbReference type="ChEBI" id="CHEBI:33019"/>
        <dbReference type="ChEBI" id="CHEBI:57844"/>
        <dbReference type="ChEBI" id="CHEBI:78442"/>
        <dbReference type="ChEBI" id="CHEBI:78530"/>
        <dbReference type="ChEBI" id="CHEBI:456215"/>
        <dbReference type="EC" id="6.1.1.10"/>
    </reaction>
</comment>
<dbReference type="PANTHER" id="PTHR43326:SF1">
    <property type="entry name" value="METHIONINE--TRNA LIGASE, MITOCHONDRIAL"/>
    <property type="match status" value="1"/>
</dbReference>
<dbReference type="Gene3D" id="2.40.50.140">
    <property type="entry name" value="Nucleic acid-binding proteins"/>
    <property type="match status" value="1"/>
</dbReference>
<dbReference type="Proteomes" id="UP000243406">
    <property type="component" value="Unassembled WGS sequence"/>
</dbReference>
<evidence type="ECO:0000259" key="17">
    <source>
        <dbReference type="PROSITE" id="PS50886"/>
    </source>
</evidence>
<evidence type="ECO:0000313" key="19">
    <source>
        <dbReference type="Proteomes" id="UP000243406"/>
    </source>
</evidence>
<evidence type="ECO:0000256" key="2">
    <source>
        <dbReference type="ARBA" id="ARBA00004496"/>
    </source>
</evidence>
<comment type="subcellular location">
    <subcellularLocation>
        <location evidence="2 16">Cytoplasm</location>
    </subcellularLocation>
</comment>
<feature type="binding site" evidence="16">
    <location>
        <position position="149"/>
    </location>
    <ligand>
        <name>Zn(2+)</name>
        <dbReference type="ChEBI" id="CHEBI:29105"/>
    </ligand>
</feature>
<dbReference type="NCBIfam" id="TIGR00398">
    <property type="entry name" value="metG"/>
    <property type="match status" value="1"/>
</dbReference>
<evidence type="ECO:0000256" key="7">
    <source>
        <dbReference type="ARBA" id="ARBA00022598"/>
    </source>
</evidence>
<dbReference type="NCBIfam" id="NF008900">
    <property type="entry name" value="PRK12267.1"/>
    <property type="match status" value="1"/>
</dbReference>
<dbReference type="InterPro" id="IPR012340">
    <property type="entry name" value="NA-bd_OB-fold"/>
</dbReference>
<dbReference type="AlphaFoldDB" id="A0A1T5B3H8"/>
<evidence type="ECO:0000256" key="8">
    <source>
        <dbReference type="ARBA" id="ARBA00022723"/>
    </source>
</evidence>
<dbReference type="RefSeq" id="WP_200805088.1">
    <property type="nucleotide sequence ID" value="NZ_FUYN01000002.1"/>
</dbReference>
<keyword evidence="11 16" id="KW-0067">ATP-binding</keyword>
<evidence type="ECO:0000256" key="3">
    <source>
        <dbReference type="ARBA" id="ARBA00006590"/>
    </source>
</evidence>
<dbReference type="CDD" id="cd00814">
    <property type="entry name" value="MetRS_core"/>
    <property type="match status" value="1"/>
</dbReference>
<dbReference type="Gene3D" id="2.170.220.10">
    <property type="match status" value="1"/>
</dbReference>
<protein>
    <recommendedName>
        <fullName evidence="16">Methionine--tRNA ligase</fullName>
        <ecNumber evidence="16">6.1.1.10</ecNumber>
    </recommendedName>
    <alternativeName>
        <fullName evidence="16">Methionyl-tRNA synthetase</fullName>
        <shortName evidence="16">MetRS</shortName>
    </alternativeName>
</protein>
<sequence length="651" mass="74961">MSNKTFYVTTPIYYPSGRLHIGHTYTTVAADAIARYKRFTGFDVRFLTGTDEHGEKIQKTAAEKKMMPKDYLDGMIEDIKKLWETMEISYDDFIRTTDERHEKAVQKIFQKLYDKGDIYLGEYEGWYCIPCESLWTDTQVGEEHLCPDCKREVQKKKESSYFFKLSKYQQPLVDYYNSHPDFCFPESRKNEMLNNFINAGLDDLSVSRTTFDWGIKVPFDDKHVIYVWIDALCNYITALGYLSEDESLMEKYWPANMQIVGKEIVRFHTIIWPALLMALDLPLPDKVYGHGWILFSEDKMSKSKGNIVYPEPIIERYGIDALKYFLLKEFTFGQDGNYTNRNFLTRINSDLVNDLGNLLSRTVSMIEKYNDSIVPEPKVFDSVHAELKKVAESMPAKVDDAMNRMQFNEALEEIWKVVRRSNKYVDETMPWVLAKDETKKDELDTVLYNLAEALRLVTVMISPLLHITAKKIFEQLSAGEEIRTYESALSFGGLKPGTKVAKGEILFPRLDIEKELEVMESMFKPKTEEPVKDEAETKEIIHKDEITIDDFAKMELRVGKVLEASKHPKADRLLVFKIQVGSEIRQIVSGIAKFYDPKDLIGRNVVIVANLKPVNLRGVESQGMILSAATDDDSKLVVIQAEGIEDGVEVR</sequence>
<dbReference type="SUPFAM" id="SSF47323">
    <property type="entry name" value="Anticodon-binding domain of a subclass of class I aminoacyl-tRNA synthetases"/>
    <property type="match status" value="1"/>
</dbReference>
<evidence type="ECO:0000313" key="18">
    <source>
        <dbReference type="EMBL" id="SKB41841.1"/>
    </source>
</evidence>
<dbReference type="InterPro" id="IPR014729">
    <property type="entry name" value="Rossmann-like_a/b/a_fold"/>
</dbReference>
<dbReference type="InterPro" id="IPR014758">
    <property type="entry name" value="Met-tRNA_synth"/>
</dbReference>
<dbReference type="GO" id="GO:0006431">
    <property type="term" value="P:methionyl-tRNA aminoacylation"/>
    <property type="evidence" value="ECO:0007669"/>
    <property type="project" value="UniProtKB-UniRule"/>
</dbReference>
<dbReference type="GO" id="GO:0004825">
    <property type="term" value="F:methionine-tRNA ligase activity"/>
    <property type="evidence" value="ECO:0007669"/>
    <property type="project" value="UniProtKB-UniRule"/>
</dbReference>
<reference evidence="19" key="1">
    <citation type="submission" date="2017-02" db="EMBL/GenBank/DDBJ databases">
        <authorList>
            <person name="Varghese N."/>
            <person name="Submissions S."/>
        </authorList>
    </citation>
    <scope>NUCLEOTIDE SEQUENCE [LARGE SCALE GENOMIC DNA]</scope>
    <source>
        <strain evidence="19">ATCC 35199</strain>
    </source>
</reference>
<keyword evidence="6 16" id="KW-0820">tRNA-binding</keyword>
<dbReference type="PROSITE" id="PS00178">
    <property type="entry name" value="AA_TRNA_LIGASE_I"/>
    <property type="match status" value="1"/>
</dbReference>
<dbReference type="CDD" id="cd07957">
    <property type="entry name" value="Anticodon_Ia_Met"/>
    <property type="match status" value="1"/>
</dbReference>
<dbReference type="FunFam" id="1.10.730.10:FF:000026">
    <property type="entry name" value="Methionine--tRNA ligase"/>
    <property type="match status" value="1"/>
</dbReference>
<dbReference type="InterPro" id="IPR041872">
    <property type="entry name" value="Anticodon_Met"/>
</dbReference>
<dbReference type="CDD" id="cd02800">
    <property type="entry name" value="tRNA_bind_EcMetRS_like"/>
    <property type="match status" value="1"/>
</dbReference>
<organism evidence="18 19">
    <name type="scientific">Acetoanaerobium noterae</name>
    <dbReference type="NCBI Taxonomy" id="745369"/>
    <lineage>
        <taxon>Bacteria</taxon>
        <taxon>Bacillati</taxon>
        <taxon>Bacillota</taxon>
        <taxon>Clostridia</taxon>
        <taxon>Peptostreptococcales</taxon>
        <taxon>Filifactoraceae</taxon>
        <taxon>Acetoanaerobium</taxon>
    </lineage>
</organism>
<evidence type="ECO:0000256" key="14">
    <source>
        <dbReference type="ARBA" id="ARBA00023146"/>
    </source>
</evidence>
<dbReference type="PANTHER" id="PTHR43326">
    <property type="entry name" value="METHIONYL-TRNA SYNTHETASE"/>
    <property type="match status" value="1"/>
</dbReference>
<evidence type="ECO:0000256" key="10">
    <source>
        <dbReference type="ARBA" id="ARBA00022833"/>
    </source>
</evidence>
<dbReference type="PROSITE" id="PS50886">
    <property type="entry name" value="TRBD"/>
    <property type="match status" value="1"/>
</dbReference>
<dbReference type="SUPFAM" id="SSF52374">
    <property type="entry name" value="Nucleotidylyl transferase"/>
    <property type="match status" value="1"/>
</dbReference>
<comment type="similarity">
    <text evidence="3 16">Belongs to the class-I aminoacyl-tRNA synthetase family. MetG type 2A subfamily.</text>
</comment>
<name>A0A1T5B3H8_9FIRM</name>
<keyword evidence="12 16" id="KW-0694">RNA-binding</keyword>
<proteinExistence type="inferred from homology"/>
<comment type="cofactor">
    <cofactor evidence="16">
        <name>Zn(2+)</name>
        <dbReference type="ChEBI" id="CHEBI:29105"/>
    </cofactor>
    <text evidence="16">Binds 1 zinc ion per subunit.</text>
</comment>
<dbReference type="GO" id="GO:0005737">
    <property type="term" value="C:cytoplasm"/>
    <property type="evidence" value="ECO:0007669"/>
    <property type="project" value="UniProtKB-SubCell"/>
</dbReference>
<keyword evidence="9 16" id="KW-0547">Nucleotide-binding</keyword>
<dbReference type="PRINTS" id="PR01041">
    <property type="entry name" value="TRNASYNTHMET"/>
</dbReference>
<dbReference type="Pfam" id="PF01588">
    <property type="entry name" value="tRNA_bind"/>
    <property type="match status" value="1"/>
</dbReference>
<dbReference type="FunFam" id="2.40.50.140:FF:000042">
    <property type="entry name" value="Methionine--tRNA ligase"/>
    <property type="match status" value="1"/>
</dbReference>
<dbReference type="Gene3D" id="1.10.730.10">
    <property type="entry name" value="Isoleucyl-tRNA Synthetase, Domain 1"/>
    <property type="match status" value="1"/>
</dbReference>
<dbReference type="InterPro" id="IPR009080">
    <property type="entry name" value="tRNAsynth_Ia_anticodon-bd"/>
</dbReference>
<dbReference type="FunFam" id="2.170.220.10:FF:000002">
    <property type="entry name" value="Methionine--tRNA ligase"/>
    <property type="match status" value="1"/>
</dbReference>
<dbReference type="InterPro" id="IPR004495">
    <property type="entry name" value="Met-tRNA-synth_bsu_C"/>
</dbReference>
<dbReference type="Pfam" id="PF19303">
    <property type="entry name" value="Anticodon_3"/>
    <property type="match status" value="1"/>
</dbReference>
<keyword evidence="8 16" id="KW-0479">Metal-binding</keyword>
<gene>
    <name evidence="16" type="primary">metG</name>
    <name evidence="18" type="ORF">SAMN02745120_1430</name>
</gene>
<comment type="subunit">
    <text evidence="4 16">Homodimer.</text>
</comment>
<keyword evidence="13 16" id="KW-0648">Protein biosynthesis</keyword>
<feature type="domain" description="TRNA-binding" evidence="17">
    <location>
        <begin position="550"/>
        <end position="651"/>
    </location>
</feature>
<feature type="short sequence motif" description="'KMSKS' region" evidence="16">
    <location>
        <begin position="299"/>
        <end position="303"/>
    </location>
</feature>
<accession>A0A1T5B3H8</accession>
<feature type="short sequence motif" description="'HIGH' region" evidence="16">
    <location>
        <begin position="13"/>
        <end position="23"/>
    </location>
</feature>
<feature type="binding site" evidence="16">
    <location>
        <position position="146"/>
    </location>
    <ligand>
        <name>Zn(2+)</name>
        <dbReference type="ChEBI" id="CHEBI:29105"/>
    </ligand>
</feature>